<sequence length="960" mass="101137">MRVALRRRTTRADTGYGAFLSYSGDRDRAVLPLVQNAIEKLPRPWYRFPRMRIFLDYSGVSIGPGLEDKIVAGLSRSQWLVVVASPEAASSEWVDREIEWWLAHRSPETILLVLSAGSLVWDESAGDWDRARSTALPPRLFGVFASEPVYKTIKWRADSTGVPRPDIEAIAVGIAAVIRGVSEADLKSEGYQQTKRNLRVANIAIGALAMLLVIALVAAFVAWAQSNRAEAEARIATARLMASVADTKMATDVRAALLLAVAAYRLDPSPAHHSALLRANLAGPNVSRYAAAPAEVTALQSSADGTTVVAGLADGQVVTWAPGEPATTSVARLPGKVLSVAVAADGRTVLATDGGSITLWGGNSARPDFGVHDAGAMKVVAISASGKFGAVHRSRLDAEEGTSGTVDIIDIASGEVIATRPTDRAINSMVFVDDTTLRLLGTDGRVRQVSLRDGATVDLSPLDTATDYACGVGQDVGELSPDGSSFTCAVLPGIPVPVFRLRPSPDAVRPEPEYVGVAMPRRSASAVLSRSGRIAAVPSADAGFYVAPVTSEPTPAEQPPLITGTAVDFDRKLLRFLGNSETRLVSASGRLITLWDLTQRDRLAKSIPVPIVKGCNACPPSLSLSPDGRTAVITGKGKDPDGSALDDDVVILQQLRPDSSRRLSIPGLSGVPAWRADGAMLAIAANPAFGNEQRVSAHRPQVETPFEVAVLSSPPPHVSVAAAGVSSSSPTAVSVDSRGRAYLHDLATGHIDTEFVPLGGAVDTDPVAEAGIDAAGEFLVMRDADNISVYDLAGEQDTHDIDGKDVQAVLFAGPHLLIRREDSIEIWDRTGSHRERTIPFRSTRNASAQLAAAADATVVAAKDQAGYITLFTDGTNLGELQPDSVWHVPSAVALSADGRYLVTVNPGPTFSGGVDGTLIERDISPDGLIRTACAHAGADLTDTEWSALMGVARPARARCP</sequence>
<keyword evidence="3" id="KW-0812">Transmembrane</keyword>
<evidence type="ECO:0000256" key="2">
    <source>
        <dbReference type="ARBA" id="ARBA00022737"/>
    </source>
</evidence>
<dbReference type="PANTHER" id="PTHR22847:SF637">
    <property type="entry name" value="WD REPEAT DOMAIN 5B"/>
    <property type="match status" value="1"/>
</dbReference>
<protein>
    <submittedName>
        <fullName evidence="4">TIR domain-containing protein</fullName>
    </submittedName>
</protein>
<keyword evidence="2" id="KW-0677">Repeat</keyword>
<dbReference type="InterPro" id="IPR011044">
    <property type="entry name" value="Quino_amine_DH_bsu"/>
</dbReference>
<reference evidence="4 5" key="1">
    <citation type="submission" date="2023-12" db="EMBL/GenBank/DDBJ databases">
        <title>novel species in genus Nocarida.</title>
        <authorList>
            <person name="Li Z."/>
        </authorList>
    </citation>
    <scope>NUCLEOTIDE SEQUENCE [LARGE SCALE GENOMIC DNA]</scope>
    <source>
        <strain evidence="4 5">CDC186</strain>
    </source>
</reference>
<comment type="caution">
    <text evidence="4">The sequence shown here is derived from an EMBL/GenBank/DDBJ whole genome shotgun (WGS) entry which is preliminary data.</text>
</comment>
<accession>A0ABU6B391</accession>
<evidence type="ECO:0000256" key="1">
    <source>
        <dbReference type="ARBA" id="ARBA00022574"/>
    </source>
</evidence>
<dbReference type="RefSeq" id="WP_195081977.1">
    <property type="nucleotide sequence ID" value="NZ_JAYESH010000009.1"/>
</dbReference>
<dbReference type="SUPFAM" id="SSF52200">
    <property type="entry name" value="Toll/Interleukin receptor TIR domain"/>
    <property type="match status" value="1"/>
</dbReference>
<keyword evidence="3" id="KW-0472">Membrane</keyword>
<keyword evidence="3" id="KW-1133">Transmembrane helix</keyword>
<dbReference type="SUPFAM" id="SSF50969">
    <property type="entry name" value="YVTN repeat-like/Quinoprotein amine dehydrogenase"/>
    <property type="match status" value="1"/>
</dbReference>
<gene>
    <name evidence="4" type="ORF">U3653_29755</name>
</gene>
<keyword evidence="1" id="KW-0853">WD repeat</keyword>
<dbReference type="InterPro" id="IPR035897">
    <property type="entry name" value="Toll_tir_struct_dom_sf"/>
</dbReference>
<dbReference type="PANTHER" id="PTHR22847">
    <property type="entry name" value="WD40 REPEAT PROTEIN"/>
    <property type="match status" value="1"/>
</dbReference>
<dbReference type="Gene3D" id="3.40.50.10140">
    <property type="entry name" value="Toll/interleukin-1 receptor homology (TIR) domain"/>
    <property type="match status" value="1"/>
</dbReference>
<dbReference type="Proteomes" id="UP001348098">
    <property type="component" value="Unassembled WGS sequence"/>
</dbReference>
<evidence type="ECO:0000256" key="3">
    <source>
        <dbReference type="SAM" id="Phobius"/>
    </source>
</evidence>
<feature type="transmembrane region" description="Helical" evidence="3">
    <location>
        <begin position="200"/>
        <end position="224"/>
    </location>
</feature>
<name>A0ABU6B391_9NOCA</name>
<dbReference type="EMBL" id="JAYKYQ010000016">
    <property type="protein sequence ID" value="MEB3514228.1"/>
    <property type="molecule type" value="Genomic_DNA"/>
</dbReference>
<proteinExistence type="predicted"/>
<evidence type="ECO:0000313" key="4">
    <source>
        <dbReference type="EMBL" id="MEB3514228.1"/>
    </source>
</evidence>
<dbReference type="Gene3D" id="2.130.10.10">
    <property type="entry name" value="YVTN repeat-like/Quinoprotein amine dehydrogenase"/>
    <property type="match status" value="2"/>
</dbReference>
<dbReference type="SUPFAM" id="SSF82171">
    <property type="entry name" value="DPP6 N-terminal domain-like"/>
    <property type="match status" value="1"/>
</dbReference>
<dbReference type="InterPro" id="IPR015943">
    <property type="entry name" value="WD40/YVTN_repeat-like_dom_sf"/>
</dbReference>
<evidence type="ECO:0000313" key="5">
    <source>
        <dbReference type="Proteomes" id="UP001348098"/>
    </source>
</evidence>
<organism evidence="4 5">
    <name type="scientific">Nocardia implantans</name>
    <dbReference type="NCBI Taxonomy" id="3108168"/>
    <lineage>
        <taxon>Bacteria</taxon>
        <taxon>Bacillati</taxon>
        <taxon>Actinomycetota</taxon>
        <taxon>Actinomycetes</taxon>
        <taxon>Mycobacteriales</taxon>
        <taxon>Nocardiaceae</taxon>
        <taxon>Nocardia</taxon>
    </lineage>
</organism>
<keyword evidence="5" id="KW-1185">Reference proteome</keyword>